<keyword evidence="5" id="KW-0998">Cell outer membrane</keyword>
<sequence>MKIQIKYIFIAGIIGLLSPACSDTLMEHPSSYVSTDDIFESTAKAQLALNGVYSILAQEEHHGCDEIPMPSSDDMYYANGSNNDGAWRDISHYTLSPSNSWLQLVWQYKYEGINRANHVIANVRKMKEYQNNDPEAKRIEGEALFLRAMLAYDLVRYWGDVPFKTEYTNSYENAYLGRSKAEDIYTQIITDLNTAKGQLAWVDEGISPERASQGAARALLMRVYLQRSGFRLDSETGKFVRPDEATRQGYFNEVINEYTAIKGHHSLYSQAQGGYERFWKNFSENIIDGQESIYEIAFHTPDGKKNGAGRYGTFIGPIHNDDYASGGPGRAQGNMRVLPEWTTYYDDDRQAVNIVNNSGYFPGKWRRDWIGHDRYTGDMNTTNVNFVFLRYADVLLMAAEAYNETDQLTLAIPLLNEVRERANATPLAADFSNFDDIYKKQGSRAAENMDISTFENVEGVKEFDNGDNKSKFRAALFWERGFELCFEMTRKYDLIRWGILYPAIQKHATSKNQKGYNALRNFTLGKHELFPIPLAEMQQNYELNGKNNPGY</sequence>
<proteinExistence type="inferred from homology"/>
<keyword evidence="10" id="KW-1185">Reference proteome</keyword>
<keyword evidence="3 6" id="KW-0732">Signal</keyword>
<comment type="similarity">
    <text evidence="2">Belongs to the SusD family.</text>
</comment>
<dbReference type="RefSeq" id="WP_021931852.1">
    <property type="nucleotide sequence ID" value="NZ_AP023322.1"/>
</dbReference>
<dbReference type="InterPro" id="IPR012944">
    <property type="entry name" value="SusD_RagB_dom"/>
</dbReference>
<feature type="domain" description="SusD-like N-terminal" evidence="8">
    <location>
        <begin position="39"/>
        <end position="225"/>
    </location>
</feature>
<feature type="signal peptide" evidence="6">
    <location>
        <begin position="1"/>
        <end position="22"/>
    </location>
</feature>
<keyword evidence="4" id="KW-0472">Membrane</keyword>
<comment type="subcellular location">
    <subcellularLocation>
        <location evidence="1">Cell outer membrane</location>
    </subcellularLocation>
</comment>
<feature type="chain" id="PRO_5028815327" evidence="6">
    <location>
        <begin position="23"/>
        <end position="551"/>
    </location>
</feature>
<name>A0A7G1I153_9BACT</name>
<evidence type="ECO:0000313" key="9">
    <source>
        <dbReference type="EMBL" id="BCI64401.1"/>
    </source>
</evidence>
<dbReference type="AlphaFoldDB" id="A0A7G1I153"/>
<dbReference type="InterPro" id="IPR011990">
    <property type="entry name" value="TPR-like_helical_dom_sf"/>
</dbReference>
<dbReference type="Gene3D" id="1.25.40.390">
    <property type="match status" value="1"/>
</dbReference>
<dbReference type="GO" id="GO:0009279">
    <property type="term" value="C:cell outer membrane"/>
    <property type="evidence" value="ECO:0007669"/>
    <property type="project" value="UniProtKB-SubCell"/>
</dbReference>
<evidence type="ECO:0000313" key="10">
    <source>
        <dbReference type="Proteomes" id="UP000594042"/>
    </source>
</evidence>
<dbReference type="Proteomes" id="UP000594042">
    <property type="component" value="Chromosome"/>
</dbReference>
<evidence type="ECO:0000256" key="1">
    <source>
        <dbReference type="ARBA" id="ARBA00004442"/>
    </source>
</evidence>
<organism evidence="9 10">
    <name type="scientific">Coprobacter secundus subsp. similis</name>
    <dbReference type="NCBI Taxonomy" id="2751153"/>
    <lineage>
        <taxon>Bacteria</taxon>
        <taxon>Pseudomonadati</taxon>
        <taxon>Bacteroidota</taxon>
        <taxon>Bacteroidia</taxon>
        <taxon>Bacteroidales</taxon>
        <taxon>Barnesiellaceae</taxon>
        <taxon>Coprobacter</taxon>
    </lineage>
</organism>
<dbReference type="EMBL" id="AP023322">
    <property type="protein sequence ID" value="BCI64401.1"/>
    <property type="molecule type" value="Genomic_DNA"/>
</dbReference>
<dbReference type="InterPro" id="IPR033985">
    <property type="entry name" value="SusD-like_N"/>
</dbReference>
<evidence type="ECO:0000259" key="8">
    <source>
        <dbReference type="Pfam" id="PF14322"/>
    </source>
</evidence>
<reference evidence="10" key="1">
    <citation type="submission" date="2020-07" db="EMBL/GenBank/DDBJ databases">
        <title>Complete genome sequencing of Coprobacter sp. strain 2CBH44.</title>
        <authorList>
            <person name="Sakamoto M."/>
            <person name="Murakami T."/>
            <person name="Mori H."/>
        </authorList>
    </citation>
    <scope>NUCLEOTIDE SEQUENCE [LARGE SCALE GENOMIC DNA]</scope>
    <source>
        <strain evidence="10">2CBH44</strain>
    </source>
</reference>
<feature type="domain" description="RagB/SusD" evidence="7">
    <location>
        <begin position="348"/>
        <end position="551"/>
    </location>
</feature>
<dbReference type="KEGG" id="copr:Cop2CBH44_27540"/>
<dbReference type="Pfam" id="PF14322">
    <property type="entry name" value="SusD-like_3"/>
    <property type="match status" value="1"/>
</dbReference>
<evidence type="ECO:0000256" key="2">
    <source>
        <dbReference type="ARBA" id="ARBA00006275"/>
    </source>
</evidence>
<evidence type="ECO:0000256" key="6">
    <source>
        <dbReference type="SAM" id="SignalP"/>
    </source>
</evidence>
<accession>A0A7G1I153</accession>
<dbReference type="Pfam" id="PF07980">
    <property type="entry name" value="SusD_RagB"/>
    <property type="match status" value="1"/>
</dbReference>
<evidence type="ECO:0000256" key="3">
    <source>
        <dbReference type="ARBA" id="ARBA00022729"/>
    </source>
</evidence>
<gene>
    <name evidence="9" type="ORF">Cop2CBH44_27540</name>
</gene>
<evidence type="ECO:0000259" key="7">
    <source>
        <dbReference type="Pfam" id="PF07980"/>
    </source>
</evidence>
<protein>
    <submittedName>
        <fullName evidence="9">Starch-binding protein</fullName>
    </submittedName>
</protein>
<evidence type="ECO:0000256" key="5">
    <source>
        <dbReference type="ARBA" id="ARBA00023237"/>
    </source>
</evidence>
<dbReference type="SUPFAM" id="SSF48452">
    <property type="entry name" value="TPR-like"/>
    <property type="match status" value="1"/>
</dbReference>
<evidence type="ECO:0000256" key="4">
    <source>
        <dbReference type="ARBA" id="ARBA00023136"/>
    </source>
</evidence>